<dbReference type="SUPFAM" id="SSF51735">
    <property type="entry name" value="NAD(P)-binding Rossmann-fold domains"/>
    <property type="match status" value="1"/>
</dbReference>
<evidence type="ECO:0000256" key="1">
    <source>
        <dbReference type="ARBA" id="ARBA00023002"/>
    </source>
</evidence>
<protein>
    <recommendedName>
        <fullName evidence="3">D-isomer specific 2-hydroxyacid dehydrogenase NAD-binding domain-containing protein</fullName>
    </recommendedName>
</protein>
<comment type="caution">
    <text evidence="4">The sequence shown here is derived from an EMBL/GenBank/DDBJ whole genome shotgun (WGS) entry which is preliminary data.</text>
</comment>
<dbReference type="InterPro" id="IPR029753">
    <property type="entry name" value="D-isomer_DH_CS"/>
</dbReference>
<dbReference type="InterPro" id="IPR036291">
    <property type="entry name" value="NAD(P)-bd_dom_sf"/>
</dbReference>
<dbReference type="Gene3D" id="3.40.50.720">
    <property type="entry name" value="NAD(P)-binding Rossmann-like Domain"/>
    <property type="match status" value="1"/>
</dbReference>
<dbReference type="Proteomes" id="UP000318578">
    <property type="component" value="Unassembled WGS sequence"/>
</dbReference>
<evidence type="ECO:0000256" key="2">
    <source>
        <dbReference type="SAM" id="MobiDB-lite"/>
    </source>
</evidence>
<dbReference type="Pfam" id="PF02826">
    <property type="entry name" value="2-Hacid_dh_C"/>
    <property type="match status" value="1"/>
</dbReference>
<name>A0A558A4V2_9PSEU</name>
<accession>A0A558A4V2</accession>
<organism evidence="4 5">
    <name type="scientific">Amycolatopsis acidiphila</name>
    <dbReference type="NCBI Taxonomy" id="715473"/>
    <lineage>
        <taxon>Bacteria</taxon>
        <taxon>Bacillati</taxon>
        <taxon>Actinomycetota</taxon>
        <taxon>Actinomycetes</taxon>
        <taxon>Pseudonocardiales</taxon>
        <taxon>Pseudonocardiaceae</taxon>
        <taxon>Amycolatopsis</taxon>
    </lineage>
</organism>
<dbReference type="GO" id="GO:0016616">
    <property type="term" value="F:oxidoreductase activity, acting on the CH-OH group of donors, NAD or NADP as acceptor"/>
    <property type="evidence" value="ECO:0007669"/>
    <property type="project" value="UniProtKB-ARBA"/>
</dbReference>
<sequence length="59" mass="6270">MIGAAELRAMKPSALLVNVGRGPLCDEQTLYEVCGTARSRPPRSTSGEGQARENLVVRG</sequence>
<gene>
    <name evidence="4" type="ORF">FNH06_24870</name>
</gene>
<reference evidence="4 5" key="1">
    <citation type="submission" date="2019-07" db="EMBL/GenBank/DDBJ databases">
        <title>New species of Amycolatopsis and Streptomyces.</title>
        <authorList>
            <person name="Duangmal K."/>
            <person name="Teo W.F.A."/>
            <person name="Lipun K."/>
        </authorList>
    </citation>
    <scope>NUCLEOTIDE SEQUENCE [LARGE SCALE GENOMIC DNA]</scope>
    <source>
        <strain evidence="4 5">JCM 30562</strain>
    </source>
</reference>
<dbReference type="OrthoDB" id="9793626at2"/>
<keyword evidence="5" id="KW-1185">Reference proteome</keyword>
<dbReference type="InterPro" id="IPR006140">
    <property type="entry name" value="D-isomer_DH_NAD-bd"/>
</dbReference>
<dbReference type="PROSITE" id="PS00671">
    <property type="entry name" value="D_2_HYDROXYACID_DH_3"/>
    <property type="match status" value="1"/>
</dbReference>
<dbReference type="GO" id="GO:0051287">
    <property type="term" value="F:NAD binding"/>
    <property type="evidence" value="ECO:0007669"/>
    <property type="project" value="InterPro"/>
</dbReference>
<evidence type="ECO:0000313" key="4">
    <source>
        <dbReference type="EMBL" id="TVT19292.1"/>
    </source>
</evidence>
<evidence type="ECO:0000313" key="5">
    <source>
        <dbReference type="Proteomes" id="UP000318578"/>
    </source>
</evidence>
<dbReference type="AlphaFoldDB" id="A0A558A4V2"/>
<feature type="region of interest" description="Disordered" evidence="2">
    <location>
        <begin position="37"/>
        <end position="59"/>
    </location>
</feature>
<evidence type="ECO:0000259" key="3">
    <source>
        <dbReference type="Pfam" id="PF02826"/>
    </source>
</evidence>
<keyword evidence="1" id="KW-0560">Oxidoreductase</keyword>
<dbReference type="EMBL" id="VJZA01000049">
    <property type="protein sequence ID" value="TVT19292.1"/>
    <property type="molecule type" value="Genomic_DNA"/>
</dbReference>
<proteinExistence type="predicted"/>
<feature type="domain" description="D-isomer specific 2-hydroxyacid dehydrogenase NAD-binding" evidence="3">
    <location>
        <begin position="1"/>
        <end position="33"/>
    </location>
</feature>